<sequence>MQMTEVTFADAIPIDSYGPGFFRIGGEVIEGGAIIHAKGARSWNGVEDVDAILALKSEIDFILMGTGATMAPVDSAFRQVLEEAGIGVEPMASPSACRTYNVLVSEGRRVAAVMLPVLEG</sequence>
<dbReference type="Gene3D" id="3.40.1230.10">
    <property type="entry name" value="MTH938-like"/>
    <property type="match status" value="1"/>
</dbReference>
<dbReference type="InterPro" id="IPR036748">
    <property type="entry name" value="MTH938-like_sf"/>
</dbReference>
<dbReference type="Proteomes" id="UP000054823">
    <property type="component" value="Unassembled WGS sequence"/>
</dbReference>
<evidence type="ECO:0000313" key="1">
    <source>
        <dbReference type="EMBL" id="CUH53806.1"/>
    </source>
</evidence>
<dbReference type="OrthoDB" id="7351393at2"/>
<dbReference type="PANTHER" id="PTHR21192:SF2">
    <property type="entry name" value="NADH DEHYDROGENASE [UBIQUINONE] 1 ALPHA SUBCOMPLEX ASSEMBLY FACTOR 3"/>
    <property type="match status" value="1"/>
</dbReference>
<name>A0A0P1ETU9_9RHOB</name>
<reference evidence="1 2" key="1">
    <citation type="submission" date="2015-09" db="EMBL/GenBank/DDBJ databases">
        <authorList>
            <consortium name="Swine Surveillance"/>
        </authorList>
    </citation>
    <scope>NUCLEOTIDE SEQUENCE [LARGE SCALE GENOMIC DNA]</scope>
    <source>
        <strain evidence="1 2">CECT 7688</strain>
    </source>
</reference>
<dbReference type="InterPro" id="IPR007523">
    <property type="entry name" value="NDUFAF3/AAMDC"/>
</dbReference>
<proteinExistence type="predicted"/>
<dbReference type="PANTHER" id="PTHR21192">
    <property type="entry name" value="NUCLEAR PROTEIN E3-3"/>
    <property type="match status" value="1"/>
</dbReference>
<gene>
    <name evidence="1" type="ORF">SHM7688_03268</name>
</gene>
<dbReference type="STRING" id="321267.SHM7688_03268"/>
<protein>
    <submittedName>
        <fullName evidence="1">Uncharacterized protein</fullName>
    </submittedName>
</protein>
<dbReference type="Pfam" id="PF04430">
    <property type="entry name" value="DUF498"/>
    <property type="match status" value="1"/>
</dbReference>
<evidence type="ECO:0000313" key="2">
    <source>
        <dbReference type="Proteomes" id="UP000054823"/>
    </source>
</evidence>
<accession>A0A0P1ETU9</accession>
<dbReference type="AlphaFoldDB" id="A0A0P1ETU9"/>
<dbReference type="RefSeq" id="WP_058240984.1">
    <property type="nucleotide sequence ID" value="NZ_CYPW01000029.1"/>
</dbReference>
<dbReference type="SUPFAM" id="SSF64076">
    <property type="entry name" value="MTH938-like"/>
    <property type="match status" value="1"/>
</dbReference>
<dbReference type="EMBL" id="CYPW01000029">
    <property type="protein sequence ID" value="CUH53806.1"/>
    <property type="molecule type" value="Genomic_DNA"/>
</dbReference>
<dbReference type="CDD" id="cd00248">
    <property type="entry name" value="Mth938-like"/>
    <property type="match status" value="1"/>
</dbReference>
<organism evidence="1 2">
    <name type="scientific">Shimia marina</name>
    <dbReference type="NCBI Taxonomy" id="321267"/>
    <lineage>
        <taxon>Bacteria</taxon>
        <taxon>Pseudomonadati</taxon>
        <taxon>Pseudomonadota</taxon>
        <taxon>Alphaproteobacteria</taxon>
        <taxon>Rhodobacterales</taxon>
        <taxon>Roseobacteraceae</taxon>
    </lineage>
</organism>
<keyword evidence="2" id="KW-1185">Reference proteome</keyword>